<dbReference type="STRING" id="693986.MOC_3362"/>
<dbReference type="HOGENOM" id="CLU_2917370_0_0_5"/>
<evidence type="ECO:0000313" key="2">
    <source>
        <dbReference type="Proteomes" id="UP000029492"/>
    </source>
</evidence>
<dbReference type="EMBL" id="CP003811">
    <property type="protein sequence ID" value="AIQ91117.1"/>
    <property type="molecule type" value="Genomic_DNA"/>
</dbReference>
<dbReference type="AlphaFoldDB" id="A0A089NUP6"/>
<protein>
    <submittedName>
        <fullName evidence="1">Protein of unassigned function</fullName>
    </submittedName>
</protein>
<keyword evidence="2" id="KW-1185">Reference proteome</keyword>
<evidence type="ECO:0000313" key="1">
    <source>
        <dbReference type="EMBL" id="AIQ91117.1"/>
    </source>
</evidence>
<reference evidence="1 2" key="1">
    <citation type="journal article" date="2014" name="PLoS ONE">
        <title>Genome Information of Methylobacterium oryzae, a Plant-Probiotic Methylotroph in the Phyllosphere.</title>
        <authorList>
            <person name="Kwak M.J."/>
            <person name="Jeong H."/>
            <person name="Madhaiyan M."/>
            <person name="Lee Y."/>
            <person name="Sa T.M."/>
            <person name="Oh T.K."/>
            <person name="Kim J.F."/>
        </authorList>
    </citation>
    <scope>NUCLEOTIDE SEQUENCE [LARGE SCALE GENOMIC DNA]</scope>
    <source>
        <strain evidence="1 2">CBMB20</strain>
    </source>
</reference>
<accession>A0A089NUP6</accession>
<dbReference type="Proteomes" id="UP000029492">
    <property type="component" value="Chromosome"/>
</dbReference>
<sequence>MVDPSEMTGAFEREEPAVVAGPGRVRLSADRNPVSHSLGCSDEKAALVIHQHRRSGSDRSV</sequence>
<proteinExistence type="predicted"/>
<gene>
    <name evidence="1" type="ORF">MOC_3362</name>
</gene>
<organism evidence="1 2">
    <name type="scientific">Methylobacterium oryzae CBMB20</name>
    <dbReference type="NCBI Taxonomy" id="693986"/>
    <lineage>
        <taxon>Bacteria</taxon>
        <taxon>Pseudomonadati</taxon>
        <taxon>Pseudomonadota</taxon>
        <taxon>Alphaproteobacteria</taxon>
        <taxon>Hyphomicrobiales</taxon>
        <taxon>Methylobacteriaceae</taxon>
        <taxon>Methylobacterium</taxon>
    </lineage>
</organism>
<dbReference type="KEGG" id="mor:MOC_3362"/>
<name>A0A089NUP6_9HYPH</name>